<comment type="caution">
    <text evidence="1">The sequence shown here is derived from an EMBL/GenBank/DDBJ whole genome shotgun (WGS) entry which is preliminary data.</text>
</comment>
<dbReference type="Proteomes" id="UP001066276">
    <property type="component" value="Chromosome 10"/>
</dbReference>
<protein>
    <submittedName>
        <fullName evidence="1">Uncharacterized protein</fullName>
    </submittedName>
</protein>
<sequence>MNPVALSLATKGEEPQSISVGCGEAYSGGLHVDRATWLTKEQPREKRHRLCETLHRRRPCQGYGAQSMRKARGVEIAGALPPLSHTEDNINQLGLRGEHMHSVGTRGAVFTAPTAAPGSLGKACGGEGEAKARDRVLGGALPWKMPPSGMGGDYEGETSWMGNGLWFGRRDWLERAHQALQGRWTDEGL</sequence>
<evidence type="ECO:0000313" key="1">
    <source>
        <dbReference type="EMBL" id="KAJ1101900.1"/>
    </source>
</evidence>
<dbReference type="EMBL" id="JANPWB010000014">
    <property type="protein sequence ID" value="KAJ1101900.1"/>
    <property type="molecule type" value="Genomic_DNA"/>
</dbReference>
<keyword evidence="2" id="KW-1185">Reference proteome</keyword>
<reference evidence="1" key="1">
    <citation type="journal article" date="2022" name="bioRxiv">
        <title>Sequencing and chromosome-scale assembly of the giantPleurodeles waltlgenome.</title>
        <authorList>
            <person name="Brown T."/>
            <person name="Elewa A."/>
            <person name="Iarovenko S."/>
            <person name="Subramanian E."/>
            <person name="Araus A.J."/>
            <person name="Petzold A."/>
            <person name="Susuki M."/>
            <person name="Suzuki K.-i.T."/>
            <person name="Hayashi T."/>
            <person name="Toyoda A."/>
            <person name="Oliveira C."/>
            <person name="Osipova E."/>
            <person name="Leigh N.D."/>
            <person name="Simon A."/>
            <person name="Yun M.H."/>
        </authorList>
    </citation>
    <scope>NUCLEOTIDE SEQUENCE</scope>
    <source>
        <strain evidence="1">20211129_DDA</strain>
        <tissue evidence="1">Liver</tissue>
    </source>
</reference>
<accession>A0AAV7MNU2</accession>
<dbReference type="AlphaFoldDB" id="A0AAV7MNU2"/>
<evidence type="ECO:0000313" key="2">
    <source>
        <dbReference type="Proteomes" id="UP001066276"/>
    </source>
</evidence>
<proteinExistence type="predicted"/>
<name>A0AAV7MNU2_PLEWA</name>
<organism evidence="1 2">
    <name type="scientific">Pleurodeles waltl</name>
    <name type="common">Iberian ribbed newt</name>
    <dbReference type="NCBI Taxonomy" id="8319"/>
    <lineage>
        <taxon>Eukaryota</taxon>
        <taxon>Metazoa</taxon>
        <taxon>Chordata</taxon>
        <taxon>Craniata</taxon>
        <taxon>Vertebrata</taxon>
        <taxon>Euteleostomi</taxon>
        <taxon>Amphibia</taxon>
        <taxon>Batrachia</taxon>
        <taxon>Caudata</taxon>
        <taxon>Salamandroidea</taxon>
        <taxon>Salamandridae</taxon>
        <taxon>Pleurodelinae</taxon>
        <taxon>Pleurodeles</taxon>
    </lineage>
</organism>
<gene>
    <name evidence="1" type="ORF">NDU88_006963</name>
</gene>